<protein>
    <submittedName>
        <fullName evidence="2">Uncharacterized protein LOC109115409</fullName>
    </submittedName>
</protein>
<dbReference type="Proteomes" id="UP000189703">
    <property type="component" value="Unplaced"/>
</dbReference>
<dbReference type="GeneID" id="109115409"/>
<dbReference type="InParanoid" id="A0A1U8QA36"/>
<dbReference type="AlphaFoldDB" id="A0A1U8QA36"/>
<dbReference type="SUPFAM" id="SSF56672">
    <property type="entry name" value="DNA/RNA polymerases"/>
    <property type="match status" value="1"/>
</dbReference>
<reference evidence="2" key="1">
    <citation type="submission" date="2025-08" db="UniProtKB">
        <authorList>
            <consortium name="RefSeq"/>
        </authorList>
    </citation>
    <scope>IDENTIFICATION</scope>
</reference>
<dbReference type="InterPro" id="IPR043502">
    <property type="entry name" value="DNA/RNA_pol_sf"/>
</dbReference>
<dbReference type="RefSeq" id="XP_019054945.1">
    <property type="nucleotide sequence ID" value="XM_019199400.1"/>
</dbReference>
<dbReference type="OrthoDB" id="1163908at2759"/>
<evidence type="ECO:0000313" key="2">
    <source>
        <dbReference type="RefSeq" id="XP_019054945.1"/>
    </source>
</evidence>
<dbReference type="OMA" id="FHMLEAN"/>
<accession>A0A1U8QA36</accession>
<proteinExistence type="predicted"/>
<name>A0A1U8QA36_NELNU</name>
<dbReference type="PANTHER" id="PTHR11439">
    <property type="entry name" value="GAG-POL-RELATED RETROTRANSPOSON"/>
    <property type="match status" value="1"/>
</dbReference>
<organism evidence="1 2">
    <name type="scientific">Nelumbo nucifera</name>
    <name type="common">Sacred lotus</name>
    <dbReference type="NCBI Taxonomy" id="4432"/>
    <lineage>
        <taxon>Eukaryota</taxon>
        <taxon>Viridiplantae</taxon>
        <taxon>Streptophyta</taxon>
        <taxon>Embryophyta</taxon>
        <taxon>Tracheophyta</taxon>
        <taxon>Spermatophyta</taxon>
        <taxon>Magnoliopsida</taxon>
        <taxon>Proteales</taxon>
        <taxon>Nelumbonaceae</taxon>
        <taxon>Nelumbo</taxon>
    </lineage>
</organism>
<gene>
    <name evidence="2" type="primary">LOC109115409</name>
</gene>
<evidence type="ECO:0000313" key="1">
    <source>
        <dbReference type="Proteomes" id="UP000189703"/>
    </source>
</evidence>
<dbReference type="CDD" id="cd09272">
    <property type="entry name" value="RNase_HI_RT_Ty1"/>
    <property type="match status" value="1"/>
</dbReference>
<dbReference type="STRING" id="4432.A0A1U8QA36"/>
<dbReference type="KEGG" id="nnu:109115409"/>
<sequence length="246" mass="28095">MAATIKPSTEDSDAFDDPTLYRRTVGALQYLTVTRPDLDFSINKVAQYMSKTTISHWAAVKRILWYIKHTHTLGLHIHRSQSTQLHGYTDSDWVGYLDDRHCQGGYFIYYGPNLISWSSKQKSNVSRSSTKAECRSLAILAAELTWIQMLLHEMGLPLVSSPVLWCDNIGATYLASNPIHHSCSKHVELDFHFVRDKVQHRLLEVRFLTIVDQTTDIFTKPLHVRHFTFLRDKLSLTSTASLEGAC</sequence>
<keyword evidence="1" id="KW-1185">Reference proteome</keyword>
<dbReference type="PANTHER" id="PTHR11439:SF455">
    <property type="entry name" value="RLK (RECEPTOR-LIKE PROTEIN KINASE) 8, PUTATIVE-RELATED"/>
    <property type="match status" value="1"/>
</dbReference>